<feature type="modified residue" description="4-aspartylphosphate" evidence="6">
    <location>
        <position position="51"/>
    </location>
</feature>
<dbReference type="GO" id="GO:0032993">
    <property type="term" value="C:protein-DNA complex"/>
    <property type="evidence" value="ECO:0007669"/>
    <property type="project" value="TreeGrafter"/>
</dbReference>
<dbReference type="Pfam" id="PF00072">
    <property type="entry name" value="Response_reg"/>
    <property type="match status" value="1"/>
</dbReference>
<dbReference type="PANTHER" id="PTHR48111:SF50">
    <property type="entry name" value="KDP OPERON TRANSCRIPTIONAL REGULATORY PROTEIN KDPE"/>
    <property type="match status" value="1"/>
</dbReference>
<evidence type="ECO:0000313" key="8">
    <source>
        <dbReference type="EMBL" id="MBI3127764.1"/>
    </source>
</evidence>
<dbReference type="InterPro" id="IPR001789">
    <property type="entry name" value="Sig_transdc_resp-reg_receiver"/>
</dbReference>
<keyword evidence="1 6" id="KW-0597">Phosphoprotein</keyword>
<protein>
    <submittedName>
        <fullName evidence="8">Response regulator</fullName>
    </submittedName>
</protein>
<dbReference type="GO" id="GO:0000976">
    <property type="term" value="F:transcription cis-regulatory region binding"/>
    <property type="evidence" value="ECO:0007669"/>
    <property type="project" value="TreeGrafter"/>
</dbReference>
<dbReference type="Proteomes" id="UP000782312">
    <property type="component" value="Unassembled WGS sequence"/>
</dbReference>
<name>A0A932MM07_UNCTE</name>
<dbReference type="SMART" id="SM00448">
    <property type="entry name" value="REC"/>
    <property type="match status" value="1"/>
</dbReference>
<gene>
    <name evidence="8" type="ORF">HYZ11_09190</name>
</gene>
<dbReference type="InterPro" id="IPR011006">
    <property type="entry name" value="CheY-like_superfamily"/>
</dbReference>
<dbReference type="FunFam" id="3.40.50.2300:FF:000001">
    <property type="entry name" value="DNA-binding response regulator PhoB"/>
    <property type="match status" value="1"/>
</dbReference>
<evidence type="ECO:0000259" key="7">
    <source>
        <dbReference type="PROSITE" id="PS50110"/>
    </source>
</evidence>
<feature type="domain" description="Response regulatory" evidence="7">
    <location>
        <begin position="2"/>
        <end position="116"/>
    </location>
</feature>
<dbReference type="EMBL" id="JACPUR010000019">
    <property type="protein sequence ID" value="MBI3127764.1"/>
    <property type="molecule type" value="Genomic_DNA"/>
</dbReference>
<proteinExistence type="predicted"/>
<keyword evidence="5" id="KW-0804">Transcription</keyword>
<keyword evidence="3" id="KW-0805">Transcription regulation</keyword>
<dbReference type="Gene3D" id="3.40.50.2300">
    <property type="match status" value="1"/>
</dbReference>
<dbReference type="AlphaFoldDB" id="A0A932MM07"/>
<keyword evidence="2" id="KW-0902">Two-component regulatory system</keyword>
<evidence type="ECO:0000256" key="5">
    <source>
        <dbReference type="ARBA" id="ARBA00023163"/>
    </source>
</evidence>
<evidence type="ECO:0000256" key="1">
    <source>
        <dbReference type="ARBA" id="ARBA00022553"/>
    </source>
</evidence>
<comment type="caution">
    <text evidence="8">The sequence shown here is derived from an EMBL/GenBank/DDBJ whole genome shotgun (WGS) entry which is preliminary data.</text>
</comment>
<accession>A0A932MM07</accession>
<dbReference type="GO" id="GO:0006355">
    <property type="term" value="P:regulation of DNA-templated transcription"/>
    <property type="evidence" value="ECO:0007669"/>
    <property type="project" value="TreeGrafter"/>
</dbReference>
<dbReference type="SUPFAM" id="SSF52172">
    <property type="entry name" value="CheY-like"/>
    <property type="match status" value="1"/>
</dbReference>
<dbReference type="GO" id="GO:0005829">
    <property type="term" value="C:cytosol"/>
    <property type="evidence" value="ECO:0007669"/>
    <property type="project" value="TreeGrafter"/>
</dbReference>
<dbReference type="PROSITE" id="PS50110">
    <property type="entry name" value="RESPONSE_REGULATORY"/>
    <property type="match status" value="1"/>
</dbReference>
<organism evidence="8 9">
    <name type="scientific">Tectimicrobiota bacterium</name>
    <dbReference type="NCBI Taxonomy" id="2528274"/>
    <lineage>
        <taxon>Bacteria</taxon>
        <taxon>Pseudomonadati</taxon>
        <taxon>Nitrospinota/Tectimicrobiota group</taxon>
        <taxon>Candidatus Tectimicrobiota</taxon>
    </lineage>
</organism>
<sequence>MRILVVDDEAFLREFLAEELARLGHEMVAASTAPEALAELEHLPPDLILLDLRMPGMDGVDALRKLRDRKARAPIIVLTARRNPETIAHAKSLGACEVLFKPVDLSQLFEIVKRKLGG</sequence>
<evidence type="ECO:0000256" key="4">
    <source>
        <dbReference type="ARBA" id="ARBA00023125"/>
    </source>
</evidence>
<evidence type="ECO:0000256" key="2">
    <source>
        <dbReference type="ARBA" id="ARBA00023012"/>
    </source>
</evidence>
<reference evidence="8" key="1">
    <citation type="submission" date="2020-07" db="EMBL/GenBank/DDBJ databases">
        <title>Huge and variable diversity of episymbiotic CPR bacteria and DPANN archaea in groundwater ecosystems.</title>
        <authorList>
            <person name="He C.Y."/>
            <person name="Keren R."/>
            <person name="Whittaker M."/>
            <person name="Farag I.F."/>
            <person name="Doudna J."/>
            <person name="Cate J.H.D."/>
            <person name="Banfield J.F."/>
        </authorList>
    </citation>
    <scope>NUCLEOTIDE SEQUENCE</scope>
    <source>
        <strain evidence="8">NC_groundwater_763_Ag_S-0.2um_68_21</strain>
    </source>
</reference>
<dbReference type="GO" id="GO:0000156">
    <property type="term" value="F:phosphorelay response regulator activity"/>
    <property type="evidence" value="ECO:0007669"/>
    <property type="project" value="TreeGrafter"/>
</dbReference>
<evidence type="ECO:0000256" key="3">
    <source>
        <dbReference type="ARBA" id="ARBA00023015"/>
    </source>
</evidence>
<dbReference type="PANTHER" id="PTHR48111">
    <property type="entry name" value="REGULATOR OF RPOS"/>
    <property type="match status" value="1"/>
</dbReference>
<evidence type="ECO:0000256" key="6">
    <source>
        <dbReference type="PROSITE-ProRule" id="PRU00169"/>
    </source>
</evidence>
<keyword evidence="4" id="KW-0238">DNA-binding</keyword>
<dbReference type="InterPro" id="IPR039420">
    <property type="entry name" value="WalR-like"/>
</dbReference>
<evidence type="ECO:0000313" key="9">
    <source>
        <dbReference type="Proteomes" id="UP000782312"/>
    </source>
</evidence>